<evidence type="ECO:0000256" key="1">
    <source>
        <dbReference type="ARBA" id="ARBA00022801"/>
    </source>
</evidence>
<evidence type="ECO:0000313" key="3">
    <source>
        <dbReference type="EMBL" id="MBH1940401.1"/>
    </source>
</evidence>
<dbReference type="PANTHER" id="PTHR35561:SF1">
    <property type="entry name" value="RNA 2',3'-CYCLIC PHOSPHODIESTERASE"/>
    <property type="match status" value="1"/>
</dbReference>
<feature type="active site" description="Proton donor" evidence="2">
    <location>
        <position position="40"/>
    </location>
</feature>
<gene>
    <name evidence="3" type="primary">thpR</name>
    <name evidence="3" type="ORF">I5677_05755</name>
</gene>
<dbReference type="Proteomes" id="UP000623269">
    <property type="component" value="Unassembled WGS sequence"/>
</dbReference>
<dbReference type="RefSeq" id="WP_197660623.1">
    <property type="nucleotide sequence ID" value="NZ_JAEAGR010000004.1"/>
</dbReference>
<dbReference type="Pfam" id="PF13563">
    <property type="entry name" value="2_5_RNA_ligase2"/>
    <property type="match status" value="1"/>
</dbReference>
<dbReference type="EMBL" id="JAEAGR010000004">
    <property type="protein sequence ID" value="MBH1940401.1"/>
    <property type="molecule type" value="Genomic_DNA"/>
</dbReference>
<dbReference type="GO" id="GO:0008664">
    <property type="term" value="F:RNA 2',3'-cyclic 3'-phosphodiesterase activity"/>
    <property type="evidence" value="ECO:0007669"/>
    <property type="project" value="UniProtKB-EC"/>
</dbReference>
<accession>A0A8J7KSL3</accession>
<comment type="catalytic activity">
    <reaction evidence="2">
        <text>a 3'-end 2',3'-cyclophospho-ribonucleotide-RNA + H2O = a 3'-end 2'-phospho-ribonucleotide-RNA + H(+)</text>
        <dbReference type="Rhea" id="RHEA:11828"/>
        <dbReference type="Rhea" id="RHEA-COMP:10464"/>
        <dbReference type="Rhea" id="RHEA-COMP:17353"/>
        <dbReference type="ChEBI" id="CHEBI:15377"/>
        <dbReference type="ChEBI" id="CHEBI:15378"/>
        <dbReference type="ChEBI" id="CHEBI:83064"/>
        <dbReference type="ChEBI" id="CHEBI:173113"/>
        <dbReference type="EC" id="3.1.4.58"/>
    </reaction>
</comment>
<dbReference type="PANTHER" id="PTHR35561">
    <property type="entry name" value="RNA 2',3'-CYCLIC PHOSPHODIESTERASE"/>
    <property type="match status" value="1"/>
</dbReference>
<dbReference type="EC" id="3.1.4.58" evidence="2"/>
<evidence type="ECO:0000256" key="2">
    <source>
        <dbReference type="HAMAP-Rule" id="MF_01940"/>
    </source>
</evidence>
<sequence length="181" mass="21102">MRLFTAINFHQDRKDNLYQVVELLKKMTTGGSFTAKDNLHLTLNFIGETKRIELIQEAMQEAVESTKAESFYLSIGGIGRFKRREGDIYWIGVEKENTLWKLQKELTIRLKEAGFYDIDAREYKPHLTLARRVKVGDFYDKSLIEKAISSMRIKVDKISLMKSERIQGKLVYTEIFQVGLK</sequence>
<comment type="caution">
    <text evidence="3">The sequence shown here is derived from an EMBL/GenBank/DDBJ whole genome shotgun (WGS) entry which is preliminary data.</text>
</comment>
<keyword evidence="1 2" id="KW-0378">Hydrolase</keyword>
<dbReference type="InterPro" id="IPR009097">
    <property type="entry name" value="Cyclic_Pdiesterase"/>
</dbReference>
<evidence type="ECO:0000313" key="4">
    <source>
        <dbReference type="Proteomes" id="UP000623269"/>
    </source>
</evidence>
<organism evidence="3 4">
    <name type="scientific">Mobilitalea sibirica</name>
    <dbReference type="NCBI Taxonomy" id="1462919"/>
    <lineage>
        <taxon>Bacteria</taxon>
        <taxon>Bacillati</taxon>
        <taxon>Bacillota</taxon>
        <taxon>Clostridia</taxon>
        <taxon>Lachnospirales</taxon>
        <taxon>Lachnospiraceae</taxon>
        <taxon>Mobilitalea</taxon>
    </lineage>
</organism>
<protein>
    <recommendedName>
        <fullName evidence="2">RNA 2',3'-cyclic phosphodiesterase</fullName>
        <shortName evidence="2">RNA 2',3'-CPDase</shortName>
        <ecNumber evidence="2">3.1.4.58</ecNumber>
    </recommendedName>
</protein>
<dbReference type="SUPFAM" id="SSF55144">
    <property type="entry name" value="LigT-like"/>
    <property type="match status" value="1"/>
</dbReference>
<dbReference type="AlphaFoldDB" id="A0A8J7KSL3"/>
<dbReference type="HAMAP" id="MF_01940">
    <property type="entry name" value="RNA_CPDase"/>
    <property type="match status" value="1"/>
</dbReference>
<feature type="short sequence motif" description="HXTX 2" evidence="2">
    <location>
        <begin position="126"/>
        <end position="129"/>
    </location>
</feature>
<name>A0A8J7KSL3_9FIRM</name>
<dbReference type="InterPro" id="IPR004175">
    <property type="entry name" value="RNA_CPDase"/>
</dbReference>
<feature type="short sequence motif" description="HXTX 1" evidence="2">
    <location>
        <begin position="40"/>
        <end position="43"/>
    </location>
</feature>
<comment type="similarity">
    <text evidence="2">Belongs to the 2H phosphoesterase superfamily. ThpR family.</text>
</comment>
<dbReference type="GO" id="GO:0004113">
    <property type="term" value="F:2',3'-cyclic-nucleotide 3'-phosphodiesterase activity"/>
    <property type="evidence" value="ECO:0007669"/>
    <property type="project" value="InterPro"/>
</dbReference>
<comment type="function">
    <text evidence="2">Hydrolyzes RNA 2',3'-cyclic phosphodiester to an RNA 2'-phosphomonoester.</text>
</comment>
<reference evidence="3" key="1">
    <citation type="submission" date="2020-12" db="EMBL/GenBank/DDBJ databases">
        <title>M. sibirica DSM 26468T genome.</title>
        <authorList>
            <person name="Thieme N."/>
            <person name="Rettenmaier R."/>
            <person name="Zverlov V."/>
            <person name="Liebl W."/>
        </authorList>
    </citation>
    <scope>NUCLEOTIDE SEQUENCE</scope>
    <source>
        <strain evidence="3">DSM 26468</strain>
    </source>
</reference>
<dbReference type="Gene3D" id="3.90.1140.10">
    <property type="entry name" value="Cyclic phosphodiesterase"/>
    <property type="match status" value="1"/>
</dbReference>
<feature type="active site" description="Proton acceptor" evidence="2">
    <location>
        <position position="126"/>
    </location>
</feature>
<keyword evidence="4" id="KW-1185">Reference proteome</keyword>
<dbReference type="NCBIfam" id="TIGR02258">
    <property type="entry name" value="2_5_ligase"/>
    <property type="match status" value="1"/>
</dbReference>
<proteinExistence type="inferred from homology"/>